<dbReference type="RefSeq" id="WP_221421989.1">
    <property type="nucleotide sequence ID" value="NZ_CP081297.1"/>
</dbReference>
<keyword evidence="6" id="KW-0732">Signal</keyword>
<evidence type="ECO:0000256" key="5">
    <source>
        <dbReference type="ARBA" id="ARBA00023049"/>
    </source>
</evidence>
<evidence type="ECO:0000256" key="2">
    <source>
        <dbReference type="ARBA" id="ARBA00022670"/>
    </source>
</evidence>
<evidence type="ECO:0000259" key="8">
    <source>
        <dbReference type="Pfam" id="PF05193"/>
    </source>
</evidence>
<feature type="domain" description="Peptidase M16 C-terminal" evidence="8">
    <location>
        <begin position="237"/>
        <end position="292"/>
    </location>
</feature>
<feature type="domain" description="Peptidase M16 N-terminal" evidence="7">
    <location>
        <begin position="86"/>
        <end position="202"/>
    </location>
</feature>
<evidence type="ECO:0000259" key="7">
    <source>
        <dbReference type="Pfam" id="PF00675"/>
    </source>
</evidence>
<evidence type="ECO:0000256" key="1">
    <source>
        <dbReference type="ARBA" id="ARBA00007261"/>
    </source>
</evidence>
<evidence type="ECO:0000313" key="9">
    <source>
        <dbReference type="EMBL" id="QZD86444.1"/>
    </source>
</evidence>
<dbReference type="Proteomes" id="UP000824280">
    <property type="component" value="Chromosome"/>
</dbReference>
<dbReference type="Gene3D" id="3.30.830.10">
    <property type="entry name" value="Metalloenzyme, LuxS/M16 peptidase-like"/>
    <property type="match status" value="4"/>
</dbReference>
<feature type="chain" id="PRO_5046838487" evidence="6">
    <location>
        <begin position="33"/>
        <end position="963"/>
    </location>
</feature>
<dbReference type="PANTHER" id="PTHR43690:SF17">
    <property type="entry name" value="PROTEIN YHJJ"/>
    <property type="match status" value="1"/>
</dbReference>
<dbReference type="Pfam" id="PF00675">
    <property type="entry name" value="Peptidase_M16"/>
    <property type="match status" value="1"/>
</dbReference>
<gene>
    <name evidence="9" type="ORF">K3166_09340</name>
</gene>
<dbReference type="InterPro" id="IPR050626">
    <property type="entry name" value="Peptidase_M16"/>
</dbReference>
<dbReference type="EMBL" id="CP081297">
    <property type="protein sequence ID" value="QZD86444.1"/>
    <property type="molecule type" value="Genomic_DNA"/>
</dbReference>
<sequence>MTSNFSGARLRVSTMAMAAALAVSLTASPAAAQETIAATQQTQTDAVYGVPAWNIDSTELPADPAIVFGRLDNGMRYALRPNGTPQGGASVRFSFDVGNLEESAAERTAAHYIEHMAFNGSTNIPEGELVAMLERLGLAFGADTNAETWPDRTTYKLDLPKTDDATINAAMMIMREVAGELTISDAAVERERGIIISEAQVRNDPRLRRGSDWFTLALPESRLGQRIGSDAEATATISAETLRDFYRAYYRPQNATLVVVGDFDVAAMEQRIRDGFSDWRGTGEPGADYVGAVNPPAKPLLGHFADPAVPGVIEYHRMSPFTPATNTLAEQREELLKAIAGLAITNRVNTLAKQPDAAMLGGQASAQKLFQAAQSFGLLVVTKDDDWRSALSLAEQEMRRADEFGFTQSEIEEAMALFDSALRNAAAQAEGRPSSAIADEIALSSIMDTVVMAPQDTLQLWEALKPAMTADAVHTAFKAAWQGGPTAIHIATKTPIDNFDAEVASALDASQAIALTAPVEAVTADFAYDSFGVPGTVVSDTRIDDLGIRAVRFANGVQLNMKVTDFKPDSVSLTMEIGQGASAFPQDKPALANLMQTLLPADGFAAHDSDEMRRIIAGRNVVMGMRAAQDALIASGTTTPQDLEFQLKLLAARLTATGYRPETQSQWEGLSQLLATNTANNPIQLFISALNYIPAGNDTRFGFDDPAALTRVSLADLKAAIEPQLASGSVELGLVGAFDEDAAIAAVAATLGALTDRAAPARPQTVQPVTFTDDLSRRTLFHAGAADQGLVALQWKTDDGSDARSDATRELLAAIFGLRMTDVVREELGATYTPEAFSYSSYDYDGFGHITVLAPSTPDKMDVVTMAARQIAAELASGTISEDALLRARQPIAERLTRAERDNDSWSSVVATAQAEPDRLERRRNAADVLASITIADISAAAREYLKPDGALEIRVMPKDGSE</sequence>
<dbReference type="SUPFAM" id="SSF63411">
    <property type="entry name" value="LuxS/MPP-like metallohydrolase"/>
    <property type="match status" value="3"/>
</dbReference>
<feature type="signal peptide" evidence="6">
    <location>
        <begin position="1"/>
        <end position="32"/>
    </location>
</feature>
<keyword evidence="3" id="KW-0378">Hydrolase</keyword>
<keyword evidence="5" id="KW-0482">Metalloprotease</keyword>
<dbReference type="PANTHER" id="PTHR43690">
    <property type="entry name" value="NARDILYSIN"/>
    <property type="match status" value="1"/>
</dbReference>
<protein>
    <submittedName>
        <fullName evidence="9">Insulinase family protein</fullName>
    </submittedName>
</protein>
<evidence type="ECO:0000313" key="10">
    <source>
        <dbReference type="Proteomes" id="UP000824280"/>
    </source>
</evidence>
<organism evidence="9 10">
    <name type="scientific">Qipengyuania psychrotolerans</name>
    <dbReference type="NCBI Taxonomy" id="2867238"/>
    <lineage>
        <taxon>Bacteria</taxon>
        <taxon>Pseudomonadati</taxon>
        <taxon>Pseudomonadota</taxon>
        <taxon>Alphaproteobacteria</taxon>
        <taxon>Sphingomonadales</taxon>
        <taxon>Erythrobacteraceae</taxon>
        <taxon>Qipengyuania</taxon>
    </lineage>
</organism>
<evidence type="ECO:0000256" key="6">
    <source>
        <dbReference type="SAM" id="SignalP"/>
    </source>
</evidence>
<dbReference type="Pfam" id="PF05193">
    <property type="entry name" value="Peptidase_M16_C"/>
    <property type="match status" value="2"/>
</dbReference>
<feature type="domain" description="Peptidase M16 C-terminal" evidence="8">
    <location>
        <begin position="712"/>
        <end position="890"/>
    </location>
</feature>
<comment type="similarity">
    <text evidence="1">Belongs to the peptidase M16 family.</text>
</comment>
<keyword evidence="4" id="KW-0862">Zinc</keyword>
<evidence type="ECO:0000256" key="4">
    <source>
        <dbReference type="ARBA" id="ARBA00022833"/>
    </source>
</evidence>
<proteinExistence type="inferred from homology"/>
<evidence type="ECO:0000256" key="3">
    <source>
        <dbReference type="ARBA" id="ARBA00022801"/>
    </source>
</evidence>
<dbReference type="InterPro" id="IPR011249">
    <property type="entry name" value="Metalloenz_LuxS/M16"/>
</dbReference>
<dbReference type="InterPro" id="IPR007863">
    <property type="entry name" value="Peptidase_M16_C"/>
</dbReference>
<reference evidence="9 10" key="1">
    <citation type="submission" date="2021-08" db="EMBL/GenBank/DDBJ databases">
        <title>Comparative Genomics Analysis of the Genus Qipengyuania Reveals Extensive Genetic Diversity and Metabolic Versatility, Including the Description of Fifteen Novel Species.</title>
        <authorList>
            <person name="Liu Y."/>
        </authorList>
    </citation>
    <scope>NUCLEOTIDE SEQUENCE [LARGE SCALE GENOMIC DNA]</scope>
    <source>
        <strain evidence="9 10">1XM2-8</strain>
    </source>
</reference>
<accession>A0ABX8ZFU2</accession>
<dbReference type="InterPro" id="IPR011765">
    <property type="entry name" value="Pept_M16_N"/>
</dbReference>
<keyword evidence="10" id="KW-1185">Reference proteome</keyword>
<keyword evidence="2" id="KW-0645">Protease</keyword>
<name>A0ABX8ZFU2_9SPHN</name>